<dbReference type="InterPro" id="IPR036388">
    <property type="entry name" value="WH-like_DNA-bd_sf"/>
</dbReference>
<dbReference type="Pfam" id="PF02082">
    <property type="entry name" value="Rrf2"/>
    <property type="match status" value="1"/>
</dbReference>
<dbReference type="PROSITE" id="PS51197">
    <property type="entry name" value="HTH_RRF2_2"/>
    <property type="match status" value="1"/>
</dbReference>
<dbReference type="NCBIfam" id="TIGR00738">
    <property type="entry name" value="rrf2_super"/>
    <property type="match status" value="1"/>
</dbReference>
<dbReference type="InterPro" id="IPR000944">
    <property type="entry name" value="Tscrpt_reg_Rrf2"/>
</dbReference>
<dbReference type="Gene3D" id="1.10.10.10">
    <property type="entry name" value="Winged helix-like DNA-binding domain superfamily/Winged helix DNA-binding domain"/>
    <property type="match status" value="1"/>
</dbReference>
<protein>
    <submittedName>
        <fullName evidence="2">Putative HTH-type transcriptional regulator CymR</fullName>
    </submittedName>
</protein>
<dbReference type="AlphaFoldDB" id="A0A134AFX0"/>
<name>A0A134AFX0_9FIRM</name>
<evidence type="ECO:0000313" key="2">
    <source>
        <dbReference type="EMBL" id="KXB66612.1"/>
    </source>
</evidence>
<accession>A0A134AFX0</accession>
<gene>
    <name evidence="2" type="ORF">HMPREF1863_00994</name>
</gene>
<reference evidence="3" key="1">
    <citation type="submission" date="2016-01" db="EMBL/GenBank/DDBJ databases">
        <authorList>
            <person name="Mitreva M."/>
            <person name="Pepin K.H."/>
            <person name="Mihindukulasuriya K.A."/>
            <person name="Fulton R."/>
            <person name="Fronick C."/>
            <person name="O'Laughlin M."/>
            <person name="Miner T."/>
            <person name="Herter B."/>
            <person name="Rosa B.A."/>
            <person name="Cordes M."/>
            <person name="Tomlinson C."/>
            <person name="Wollam A."/>
            <person name="Palsikar V.B."/>
            <person name="Mardis E.R."/>
            <person name="Wilson R.K."/>
        </authorList>
    </citation>
    <scope>NUCLEOTIDE SEQUENCE [LARGE SCALE GENOMIC DNA]</scope>
    <source>
        <strain evidence="3">DNF00729</strain>
    </source>
</reference>
<dbReference type="EMBL" id="LSDG01000027">
    <property type="protein sequence ID" value="KXB66612.1"/>
    <property type="molecule type" value="Genomic_DNA"/>
</dbReference>
<proteinExistence type="predicted"/>
<evidence type="ECO:0000256" key="1">
    <source>
        <dbReference type="ARBA" id="ARBA00023125"/>
    </source>
</evidence>
<sequence>MKLSTRGRYGLMAMSHLANNYGGGPLSVNYIAEKEGLSVAYLEQLFSRLKKRNLVKSIRGAQGGYVLTEPPEKIAIGDVIEALEGELAFSCCSSEEGHNCDRGRDCSAKTILDRIQEEVDDVLYSMTLEDMR</sequence>
<dbReference type="STRING" id="755172.HMPREF1863_00994"/>
<dbReference type="SUPFAM" id="SSF46785">
    <property type="entry name" value="Winged helix' DNA-binding domain"/>
    <property type="match status" value="1"/>
</dbReference>
<comment type="caution">
    <text evidence="2">The sequence shown here is derived from an EMBL/GenBank/DDBJ whole genome shotgun (WGS) entry which is preliminary data.</text>
</comment>
<dbReference type="RefSeq" id="WP_068367838.1">
    <property type="nucleotide sequence ID" value="NZ_CAIJCT010000010.1"/>
</dbReference>
<organism evidence="2 3">
    <name type="scientific">Aedoeadaptatus coxii</name>
    <dbReference type="NCBI Taxonomy" id="755172"/>
    <lineage>
        <taxon>Bacteria</taxon>
        <taxon>Bacillati</taxon>
        <taxon>Bacillota</taxon>
        <taxon>Tissierellia</taxon>
        <taxon>Tissierellales</taxon>
        <taxon>Peptoniphilaceae</taxon>
        <taxon>Aedoeadaptatus</taxon>
    </lineage>
</organism>
<dbReference type="PANTHER" id="PTHR33221:SF5">
    <property type="entry name" value="HTH-TYPE TRANSCRIPTIONAL REGULATOR ISCR"/>
    <property type="match status" value="1"/>
</dbReference>
<dbReference type="PATRIC" id="fig|755172.3.peg.953"/>
<keyword evidence="3" id="KW-1185">Reference proteome</keyword>
<dbReference type="Proteomes" id="UP000070442">
    <property type="component" value="Unassembled WGS sequence"/>
</dbReference>
<evidence type="ECO:0000313" key="3">
    <source>
        <dbReference type="Proteomes" id="UP000070442"/>
    </source>
</evidence>
<dbReference type="InterPro" id="IPR036390">
    <property type="entry name" value="WH_DNA-bd_sf"/>
</dbReference>
<dbReference type="GO" id="GO:0003677">
    <property type="term" value="F:DNA binding"/>
    <property type="evidence" value="ECO:0007669"/>
    <property type="project" value="UniProtKB-KW"/>
</dbReference>
<dbReference type="GO" id="GO:0003700">
    <property type="term" value="F:DNA-binding transcription factor activity"/>
    <property type="evidence" value="ECO:0007669"/>
    <property type="project" value="TreeGrafter"/>
</dbReference>
<keyword evidence="1" id="KW-0238">DNA-binding</keyword>
<dbReference type="OrthoDB" id="9808360at2"/>
<dbReference type="GO" id="GO:0005829">
    <property type="term" value="C:cytosol"/>
    <property type="evidence" value="ECO:0007669"/>
    <property type="project" value="TreeGrafter"/>
</dbReference>
<dbReference type="PANTHER" id="PTHR33221">
    <property type="entry name" value="WINGED HELIX-TURN-HELIX TRANSCRIPTIONAL REGULATOR, RRF2 FAMILY"/>
    <property type="match status" value="1"/>
</dbReference>